<dbReference type="KEGG" id="ovi:T265_11236"/>
<sequence length="237" mass="26152">MNLDSVGCVGNMEEYTVLSLRPMSTSSGACVAKSRWELYCDEKGTQRRDYVEGKEICVCRESHMGPRCEKLRDPCIDTSDPRMLAGNAACNSPEGGMCFGYLGSNAYKCNCSNGYMSDAAYPHSNCLRLRDSCLSRVCVYGDCISSKDGQVGLSVCTSTGKVVDSYLQQKDAFAYQWDAFLLNQWMYRKATVSVLRKPTESFATSYVENGHCGLRGRYAHHGISSRTTDDTLVLGTV</sequence>
<dbReference type="CTD" id="20325404"/>
<evidence type="ECO:0000313" key="2">
    <source>
        <dbReference type="EMBL" id="KER20154.1"/>
    </source>
</evidence>
<organism evidence="2 3">
    <name type="scientific">Opisthorchis viverrini</name>
    <name type="common">Southeast Asian liver fluke</name>
    <dbReference type="NCBI Taxonomy" id="6198"/>
    <lineage>
        <taxon>Eukaryota</taxon>
        <taxon>Metazoa</taxon>
        <taxon>Spiralia</taxon>
        <taxon>Lophotrochozoa</taxon>
        <taxon>Platyhelminthes</taxon>
        <taxon>Trematoda</taxon>
        <taxon>Digenea</taxon>
        <taxon>Opisthorchiida</taxon>
        <taxon>Opisthorchiata</taxon>
        <taxon>Opisthorchiidae</taxon>
        <taxon>Opisthorchis</taxon>
    </lineage>
</organism>
<accession>A0A074ZYD8</accession>
<protein>
    <recommendedName>
        <fullName evidence="1">EGF-like domain-containing protein</fullName>
    </recommendedName>
</protein>
<dbReference type="Proteomes" id="UP000054324">
    <property type="component" value="Unassembled WGS sequence"/>
</dbReference>
<evidence type="ECO:0000313" key="3">
    <source>
        <dbReference type="Proteomes" id="UP000054324"/>
    </source>
</evidence>
<gene>
    <name evidence="2" type="ORF">T265_11236</name>
</gene>
<feature type="domain" description="EGF-like" evidence="1">
    <location>
        <begin position="57"/>
        <end position="68"/>
    </location>
</feature>
<name>A0A074ZYD8_OPIVI</name>
<dbReference type="GeneID" id="20325404"/>
<evidence type="ECO:0000259" key="1">
    <source>
        <dbReference type="PROSITE" id="PS00022"/>
    </source>
</evidence>
<dbReference type="InterPro" id="IPR000742">
    <property type="entry name" value="EGF"/>
</dbReference>
<keyword evidence="3" id="KW-1185">Reference proteome</keyword>
<dbReference type="EMBL" id="KL597086">
    <property type="protein sequence ID" value="KER20154.1"/>
    <property type="molecule type" value="Genomic_DNA"/>
</dbReference>
<reference evidence="2 3" key="1">
    <citation type="submission" date="2013-11" db="EMBL/GenBank/DDBJ databases">
        <title>Opisthorchis viverrini - life in the bile duct.</title>
        <authorList>
            <person name="Young N.D."/>
            <person name="Nagarajan N."/>
            <person name="Lin S.J."/>
            <person name="Korhonen P.K."/>
            <person name="Jex A.R."/>
            <person name="Hall R.S."/>
            <person name="Safavi-Hemami H."/>
            <person name="Kaewkong W."/>
            <person name="Bertrand D."/>
            <person name="Gao S."/>
            <person name="Seet Q."/>
            <person name="Wongkham S."/>
            <person name="Teh B.T."/>
            <person name="Wongkham C."/>
            <person name="Intapan P.M."/>
            <person name="Maleewong W."/>
            <person name="Yang X."/>
            <person name="Hu M."/>
            <person name="Wang Z."/>
            <person name="Hofmann A."/>
            <person name="Sternberg P.W."/>
            <person name="Tan P."/>
            <person name="Wang J."/>
            <person name="Gasser R.B."/>
        </authorList>
    </citation>
    <scope>NUCLEOTIDE SEQUENCE [LARGE SCALE GENOMIC DNA]</scope>
</reference>
<dbReference type="PROSITE" id="PS00022">
    <property type="entry name" value="EGF_1"/>
    <property type="match status" value="1"/>
</dbReference>
<dbReference type="RefSeq" id="XP_009176102.1">
    <property type="nucleotide sequence ID" value="XM_009177838.1"/>
</dbReference>
<dbReference type="AlphaFoldDB" id="A0A074ZYD8"/>
<proteinExistence type="predicted"/>